<keyword evidence="6" id="KW-1185">Reference proteome</keyword>
<dbReference type="Gene3D" id="3.30.1360.20">
    <property type="entry name" value="Transcriptional coactivator/pterin dehydratase"/>
    <property type="match status" value="1"/>
</dbReference>
<dbReference type="NCBIfam" id="NF002018">
    <property type="entry name" value="PRK00823.1-3"/>
    <property type="match status" value="1"/>
</dbReference>
<evidence type="ECO:0000256" key="1">
    <source>
        <dbReference type="ARBA" id="ARBA00001554"/>
    </source>
</evidence>
<gene>
    <name evidence="5" type="ORF">K3152_06890</name>
</gene>
<dbReference type="PANTHER" id="PTHR12599:SF0">
    <property type="entry name" value="PTERIN-4-ALPHA-CARBINOLAMINE DEHYDRATASE"/>
    <property type="match status" value="1"/>
</dbReference>
<evidence type="ECO:0000256" key="4">
    <source>
        <dbReference type="HAMAP-Rule" id="MF_00434"/>
    </source>
</evidence>
<keyword evidence="3 4" id="KW-0456">Lyase</keyword>
<comment type="catalytic activity">
    <reaction evidence="1 4">
        <text>(4aS,6R)-4a-hydroxy-L-erythro-5,6,7,8-tetrahydrobiopterin = (6R)-L-erythro-6,7-dihydrobiopterin + H2O</text>
        <dbReference type="Rhea" id="RHEA:11920"/>
        <dbReference type="ChEBI" id="CHEBI:15377"/>
        <dbReference type="ChEBI" id="CHEBI:15642"/>
        <dbReference type="ChEBI" id="CHEBI:43120"/>
        <dbReference type="EC" id="4.2.1.96"/>
    </reaction>
</comment>
<comment type="caution">
    <text evidence="5">The sequence shown here is derived from an EMBL/GenBank/DDBJ whole genome shotgun (WGS) entry which is preliminary data.</text>
</comment>
<evidence type="ECO:0000313" key="6">
    <source>
        <dbReference type="Proteomes" id="UP000783253"/>
    </source>
</evidence>
<accession>A0ABS7IWQ4</accession>
<dbReference type="HAMAP" id="MF_00434">
    <property type="entry name" value="Pterin_4_alpha"/>
    <property type="match status" value="1"/>
</dbReference>
<reference evidence="5 6" key="1">
    <citation type="submission" date="2021-08" db="EMBL/GenBank/DDBJ databases">
        <title>Comparative Genomics Analysis of the Genus Qipengyuania Reveals Extensive Genetic Diversity and Metabolic Versatility, Including the Description of Fifteen Novel Species.</title>
        <authorList>
            <person name="Liu Y."/>
        </authorList>
    </citation>
    <scope>NUCLEOTIDE SEQUENCE [LARGE SCALE GENOMIC DNA]</scope>
    <source>
        <strain evidence="5 6">1NDH17</strain>
    </source>
</reference>
<dbReference type="PANTHER" id="PTHR12599">
    <property type="entry name" value="PTERIN-4-ALPHA-CARBINOLAMINE DEHYDRATASE"/>
    <property type="match status" value="1"/>
</dbReference>
<dbReference type="EMBL" id="JAIGNK010000002">
    <property type="protein sequence ID" value="MBX7457968.1"/>
    <property type="molecule type" value="Genomic_DNA"/>
</dbReference>
<dbReference type="InterPro" id="IPR036428">
    <property type="entry name" value="PCD_sf"/>
</dbReference>
<comment type="similarity">
    <text evidence="2 4">Belongs to the pterin-4-alpha-carbinolamine dehydratase family.</text>
</comment>
<evidence type="ECO:0000256" key="2">
    <source>
        <dbReference type="ARBA" id="ARBA00006472"/>
    </source>
</evidence>
<dbReference type="RefSeq" id="WP_221573376.1">
    <property type="nucleotide sequence ID" value="NZ_JAIGNK010000002.1"/>
</dbReference>
<protein>
    <recommendedName>
        <fullName evidence="4">Putative pterin-4-alpha-carbinolamine dehydratase</fullName>
        <shortName evidence="4">PHS</shortName>
        <ecNumber evidence="4">4.2.1.96</ecNumber>
    </recommendedName>
    <alternativeName>
        <fullName evidence="4">4-alpha-hydroxy-tetrahydropterin dehydratase</fullName>
    </alternativeName>
    <alternativeName>
        <fullName evidence="4">Pterin carbinolamine dehydratase</fullName>
        <shortName evidence="4">PCD</shortName>
    </alternativeName>
</protein>
<name>A0ABS7IWQ4_9SPHN</name>
<evidence type="ECO:0000313" key="5">
    <source>
        <dbReference type="EMBL" id="MBX7457968.1"/>
    </source>
</evidence>
<dbReference type="Proteomes" id="UP000783253">
    <property type="component" value="Unassembled WGS sequence"/>
</dbReference>
<dbReference type="EC" id="4.2.1.96" evidence="4"/>
<dbReference type="InterPro" id="IPR001533">
    <property type="entry name" value="Pterin_deHydtase"/>
</dbReference>
<organism evidence="5 6">
    <name type="scientific">Qipengyuania polymorpha</name>
    <dbReference type="NCBI Taxonomy" id="2867234"/>
    <lineage>
        <taxon>Bacteria</taxon>
        <taxon>Pseudomonadati</taxon>
        <taxon>Pseudomonadota</taxon>
        <taxon>Alphaproteobacteria</taxon>
        <taxon>Sphingomonadales</taxon>
        <taxon>Erythrobacteraceae</taxon>
        <taxon>Qipengyuania</taxon>
    </lineage>
</organism>
<dbReference type="NCBIfam" id="NF002017">
    <property type="entry name" value="PRK00823.1-2"/>
    <property type="match status" value="1"/>
</dbReference>
<evidence type="ECO:0000256" key="3">
    <source>
        <dbReference type="ARBA" id="ARBA00023239"/>
    </source>
</evidence>
<dbReference type="Pfam" id="PF01329">
    <property type="entry name" value="Pterin_4a"/>
    <property type="match status" value="1"/>
</dbReference>
<dbReference type="GO" id="GO:0008124">
    <property type="term" value="F:4-alpha-hydroxytetrahydrobiopterin dehydratase activity"/>
    <property type="evidence" value="ECO:0007669"/>
    <property type="project" value="UniProtKB-EC"/>
</dbReference>
<dbReference type="SUPFAM" id="SSF55248">
    <property type="entry name" value="PCD-like"/>
    <property type="match status" value="1"/>
</dbReference>
<proteinExistence type="inferred from homology"/>
<sequence length="96" mass="11220">MPVEQLTEEERDTWLRALPEWSLARDGKAIERKFEFADFAEAFAFMTRIAIIAEKRDHHPEWFNVYNKVEITLTTHDAGGLSLRDVNMAKKIDKLV</sequence>